<dbReference type="EMBL" id="CP011853">
    <property type="protein sequence ID" value="ALG84685.1"/>
    <property type="molecule type" value="Genomic_DNA"/>
</dbReference>
<reference evidence="3" key="1">
    <citation type="submission" date="2015-06" db="EMBL/GenBank/DDBJ databases">
        <title>Complete genome sequence and metabolic analysis of phthalate degradation pathway in Gordonia sp. QH-11.</title>
        <authorList>
            <person name="Jin D."/>
            <person name="Kong X."/>
            <person name="Bai Z."/>
        </authorList>
    </citation>
    <scope>NUCLEOTIDE SEQUENCE [LARGE SCALE GENOMIC DNA]</scope>
    <source>
        <strain evidence="3">QH-11</strain>
    </source>
</reference>
<sequence length="62" mass="6881">MAHKPTLNTPEAAEYVNSTVATLNSWRYLGRGPAYIKLGRRVVYRVADLDAWMDANTVTPSA</sequence>
<dbReference type="Proteomes" id="UP000063789">
    <property type="component" value="Chromosome"/>
</dbReference>
<dbReference type="PATRIC" id="fig|1136941.3.peg.1932"/>
<protein>
    <recommendedName>
        <fullName evidence="1">Helix-turn-helix domain-containing protein</fullName>
    </recommendedName>
</protein>
<reference evidence="2 3" key="2">
    <citation type="journal article" date="2017" name="Int. J. Syst. Evol. Microbiol.">
        <title>Gordonia phthalatica sp. nov., a di-n-butyl phthalate-degrading bacterium isolated from activated sludge.</title>
        <authorList>
            <person name="Jin D."/>
            <person name="Kong X."/>
            <person name="Jia M."/>
            <person name="Yu X."/>
            <person name="Wang X."/>
            <person name="Zhuang X."/>
            <person name="Deng Y."/>
            <person name="Bai Z."/>
        </authorList>
    </citation>
    <scope>NUCLEOTIDE SEQUENCE [LARGE SCALE GENOMIC DNA]</scope>
    <source>
        <strain evidence="2 3">QH-11</strain>
    </source>
</reference>
<evidence type="ECO:0000313" key="3">
    <source>
        <dbReference type="Proteomes" id="UP000063789"/>
    </source>
</evidence>
<dbReference type="OrthoDB" id="5524782at2"/>
<dbReference type="InterPro" id="IPR041657">
    <property type="entry name" value="HTH_17"/>
</dbReference>
<accession>A0A0N9NH03</accession>
<name>A0A0N9NH03_9ACTN</name>
<keyword evidence="3" id="KW-1185">Reference proteome</keyword>
<evidence type="ECO:0000259" key="1">
    <source>
        <dbReference type="Pfam" id="PF12728"/>
    </source>
</evidence>
<gene>
    <name evidence="2" type="ORF">ACH46_09515</name>
</gene>
<proteinExistence type="predicted"/>
<dbReference type="Pfam" id="PF12728">
    <property type="entry name" value="HTH_17"/>
    <property type="match status" value="1"/>
</dbReference>
<feature type="domain" description="Helix-turn-helix" evidence="1">
    <location>
        <begin position="7"/>
        <end position="56"/>
    </location>
</feature>
<organism evidence="2 3">
    <name type="scientific">Gordonia phthalatica</name>
    <dbReference type="NCBI Taxonomy" id="1136941"/>
    <lineage>
        <taxon>Bacteria</taxon>
        <taxon>Bacillati</taxon>
        <taxon>Actinomycetota</taxon>
        <taxon>Actinomycetes</taxon>
        <taxon>Mycobacteriales</taxon>
        <taxon>Gordoniaceae</taxon>
        <taxon>Gordonia</taxon>
    </lineage>
</organism>
<dbReference type="STRING" id="1136941.ACH46_09515"/>
<dbReference type="InterPro" id="IPR009061">
    <property type="entry name" value="DNA-bd_dom_put_sf"/>
</dbReference>
<dbReference type="AlphaFoldDB" id="A0A0N9NH03"/>
<dbReference type="KEGG" id="goq:ACH46_09515"/>
<dbReference type="RefSeq" id="WP_062392682.1">
    <property type="nucleotide sequence ID" value="NZ_CP011853.1"/>
</dbReference>
<evidence type="ECO:0000313" key="2">
    <source>
        <dbReference type="EMBL" id="ALG84685.1"/>
    </source>
</evidence>
<dbReference type="SUPFAM" id="SSF46955">
    <property type="entry name" value="Putative DNA-binding domain"/>
    <property type="match status" value="1"/>
</dbReference>